<feature type="compositionally biased region" description="Basic and acidic residues" evidence="1">
    <location>
        <begin position="733"/>
        <end position="748"/>
    </location>
</feature>
<evidence type="ECO:0000313" key="2">
    <source>
        <dbReference type="EMBL" id="CAH1262485.1"/>
    </source>
</evidence>
<name>A0A8J9ZUT8_BRALA</name>
<dbReference type="EMBL" id="OV696689">
    <property type="protein sequence ID" value="CAH1262485.1"/>
    <property type="molecule type" value="Genomic_DNA"/>
</dbReference>
<feature type="compositionally biased region" description="Polar residues" evidence="1">
    <location>
        <begin position="620"/>
        <end position="629"/>
    </location>
</feature>
<protein>
    <submittedName>
        <fullName evidence="2">Hypp2558 protein</fullName>
    </submittedName>
</protein>
<feature type="compositionally biased region" description="Polar residues" evidence="1">
    <location>
        <begin position="706"/>
        <end position="716"/>
    </location>
</feature>
<feature type="compositionally biased region" description="Acidic residues" evidence="1">
    <location>
        <begin position="684"/>
        <end position="697"/>
    </location>
</feature>
<dbReference type="AlphaFoldDB" id="A0A8J9ZUT8"/>
<proteinExistence type="predicted"/>
<feature type="compositionally biased region" description="Polar residues" evidence="1">
    <location>
        <begin position="589"/>
        <end position="610"/>
    </location>
</feature>
<feature type="compositionally biased region" description="Low complexity" evidence="1">
    <location>
        <begin position="48"/>
        <end position="57"/>
    </location>
</feature>
<feature type="region of interest" description="Disordered" evidence="1">
    <location>
        <begin position="1"/>
        <end position="161"/>
    </location>
</feature>
<feature type="compositionally biased region" description="Polar residues" evidence="1">
    <location>
        <begin position="1"/>
        <end position="13"/>
    </location>
</feature>
<dbReference type="Proteomes" id="UP000838412">
    <property type="component" value="Chromosome 4"/>
</dbReference>
<gene>
    <name evidence="2" type="primary">Hypp2558</name>
    <name evidence="2" type="ORF">BLAG_LOCUS17524</name>
</gene>
<evidence type="ECO:0000256" key="1">
    <source>
        <dbReference type="SAM" id="MobiDB-lite"/>
    </source>
</evidence>
<sequence>MGQPEQSAGASGQTREKKSRRSRKKGQKPGEKASDKQVSHPENDRGEGAAAAGTNATKGRRKKDKAGATQAGQQLNAGKSAEAPPQDGGPQTFDGPGRLGEERNGTDHGGSTGPAPRGEAAPDQGAGPTPAAEGDSEQHEKVEPDQKRRRNKKSKESKLLVYRRLGEYMPEEDEKKLDEVLTKKGITEIDDKSKMAAEVDGRGDVASVVQSPATPPTGALATGGDSEGEGEDTYYNILAQIQETVDQAAETLSDPTAEGEVQVEVEDSPSSFEDILKFAAAMESADATTTQDESPPPTPATTDADGPPQVQDIPEVPTSRITTTGTGEVSSSSSSHPKDRIDVDTAISHVAEKEPKVPNAGEDMEDDAKVQDAETLEDMSSDRGDNSPQTEVNANDTGVTENEPKSTEELHSAGSSAGMEESCEESNIPAPPESFTSEVKEINTVEVTPEQDTSEDEPLPVPSAEDPSKEEDGEVGETTHTETTTPAVEVPPVISTAEVEPDPVTPAKSEDDTTEAVNEEDLLLNAEEGEAIAINLPRHLSEEVQDTATESDMGNKSAKQMPDDEQPASKQEAVDDATGVFDDDVADISTMSPDNQSNLPSDVPANPTQTSEDEIEVEVTVSNETPDTQENAEEEDPIEAPNYTPPPPTDSADPAVPVEEKSAQPKQKMAIVIGKVSTLPDDIPYIDDVDEPNEESDTEAHADETTPLNIEVQTAPLQVPKVAEEEALIETTEPTREDEPSTTPEEKPKKKKKRSKFFSCMFPCVQPPKEKNH</sequence>
<feature type="region of interest" description="Disordered" evidence="1">
    <location>
        <begin position="535"/>
        <end position="755"/>
    </location>
</feature>
<feature type="compositionally biased region" description="Polar residues" evidence="1">
    <location>
        <begin position="319"/>
        <end position="329"/>
    </location>
</feature>
<feature type="compositionally biased region" description="Basic and acidic residues" evidence="1">
    <location>
        <begin position="136"/>
        <end position="146"/>
    </location>
</feature>
<dbReference type="OrthoDB" id="10054635at2759"/>
<feature type="compositionally biased region" description="Polar residues" evidence="1">
    <location>
        <begin position="386"/>
        <end position="400"/>
    </location>
</feature>
<feature type="compositionally biased region" description="Basic and acidic residues" evidence="1">
    <location>
        <begin position="28"/>
        <end position="47"/>
    </location>
</feature>
<reference evidence="2" key="1">
    <citation type="submission" date="2022-01" db="EMBL/GenBank/DDBJ databases">
        <authorList>
            <person name="Braso-Vives M."/>
        </authorList>
    </citation>
    <scope>NUCLEOTIDE SEQUENCE</scope>
</reference>
<feature type="region of interest" description="Disordered" evidence="1">
    <location>
        <begin position="195"/>
        <end position="231"/>
    </location>
</feature>
<feature type="compositionally biased region" description="Polar residues" evidence="1">
    <location>
        <begin position="546"/>
        <end position="558"/>
    </location>
</feature>
<feature type="compositionally biased region" description="Low complexity" evidence="1">
    <location>
        <begin position="476"/>
        <end position="493"/>
    </location>
</feature>
<organism evidence="2 3">
    <name type="scientific">Branchiostoma lanceolatum</name>
    <name type="common">Common lancelet</name>
    <name type="synonym">Amphioxus lanceolatum</name>
    <dbReference type="NCBI Taxonomy" id="7740"/>
    <lineage>
        <taxon>Eukaryota</taxon>
        <taxon>Metazoa</taxon>
        <taxon>Chordata</taxon>
        <taxon>Cephalochordata</taxon>
        <taxon>Leptocardii</taxon>
        <taxon>Amphioxiformes</taxon>
        <taxon>Branchiostomatidae</taxon>
        <taxon>Branchiostoma</taxon>
    </lineage>
</organism>
<feature type="region of interest" description="Disordered" evidence="1">
    <location>
        <begin position="249"/>
        <end position="518"/>
    </location>
</feature>
<keyword evidence="3" id="KW-1185">Reference proteome</keyword>
<accession>A0A8J9ZUT8</accession>
<evidence type="ECO:0000313" key="3">
    <source>
        <dbReference type="Proteomes" id="UP000838412"/>
    </source>
</evidence>
<feature type="compositionally biased region" description="Basic and acidic residues" evidence="1">
    <location>
        <begin position="402"/>
        <end position="411"/>
    </location>
</feature>
<feature type="compositionally biased region" description="Basic residues" evidence="1">
    <location>
        <begin position="17"/>
        <end position="27"/>
    </location>
</feature>